<dbReference type="Proteomes" id="UP000887566">
    <property type="component" value="Unplaced"/>
</dbReference>
<name>A0A914UI48_9BILA</name>
<feature type="region of interest" description="Disordered" evidence="1">
    <location>
        <begin position="18"/>
        <end position="41"/>
    </location>
</feature>
<proteinExistence type="predicted"/>
<sequence length="227" mass="25544">MRSSNRMRNGERQVFLRQRAQSGRLMHADREKDARRSHESRIKWGERSPLIIICNRTTTTTYSPFDILWDSATRYAAAATTTRTAVSFRVVTGGGEGRRARGEVRPARVKRKNVKGPSVKRQLSKKSERPGAEKTAKKTGFCRCYVMLCAESEQPVVGRARGQLQNFRTDGRTRAEYTAKDTTLLSLSRALHRPLAPSATINNSPSLSSTALPQHLCLDDTRQKQIN</sequence>
<dbReference type="WBParaSite" id="PSAMB.scaffold1034size36900.g10508.t1">
    <property type="protein sequence ID" value="PSAMB.scaffold1034size36900.g10508.t1"/>
    <property type="gene ID" value="PSAMB.scaffold1034size36900.g10508"/>
</dbReference>
<protein>
    <submittedName>
        <fullName evidence="3">Uncharacterized protein</fullName>
    </submittedName>
</protein>
<evidence type="ECO:0000313" key="3">
    <source>
        <dbReference type="WBParaSite" id="PSAMB.scaffold1034size36900.g10508.t1"/>
    </source>
</evidence>
<feature type="compositionally biased region" description="Basic and acidic residues" evidence="1">
    <location>
        <begin position="26"/>
        <end position="41"/>
    </location>
</feature>
<feature type="compositionally biased region" description="Basic and acidic residues" evidence="1">
    <location>
        <begin position="96"/>
        <end position="106"/>
    </location>
</feature>
<evidence type="ECO:0000313" key="2">
    <source>
        <dbReference type="Proteomes" id="UP000887566"/>
    </source>
</evidence>
<dbReference type="AlphaFoldDB" id="A0A914UI48"/>
<reference evidence="3" key="1">
    <citation type="submission" date="2022-11" db="UniProtKB">
        <authorList>
            <consortium name="WormBaseParasite"/>
        </authorList>
    </citation>
    <scope>IDENTIFICATION</scope>
</reference>
<keyword evidence="2" id="KW-1185">Reference proteome</keyword>
<accession>A0A914UI48</accession>
<evidence type="ECO:0000256" key="1">
    <source>
        <dbReference type="SAM" id="MobiDB-lite"/>
    </source>
</evidence>
<feature type="region of interest" description="Disordered" evidence="1">
    <location>
        <begin position="96"/>
        <end position="132"/>
    </location>
</feature>
<organism evidence="2 3">
    <name type="scientific">Plectus sambesii</name>
    <dbReference type="NCBI Taxonomy" id="2011161"/>
    <lineage>
        <taxon>Eukaryota</taxon>
        <taxon>Metazoa</taxon>
        <taxon>Ecdysozoa</taxon>
        <taxon>Nematoda</taxon>
        <taxon>Chromadorea</taxon>
        <taxon>Plectida</taxon>
        <taxon>Plectina</taxon>
        <taxon>Plectoidea</taxon>
        <taxon>Plectidae</taxon>
        <taxon>Plectus</taxon>
    </lineage>
</organism>